<reference evidence="1" key="3">
    <citation type="submission" date="2012-09" db="EMBL/GenBank/DDBJ databases">
        <authorList>
            <consortium name="VectorBase"/>
        </authorList>
    </citation>
    <scope>NUCLEOTIDE SEQUENCE</scope>
    <source>
        <strain evidence="1">Liverpool</strain>
    </source>
</reference>
<organism evidence="1 2">
    <name type="scientific">Aedes aegypti</name>
    <name type="common">Yellowfever mosquito</name>
    <name type="synonym">Culex aegypti</name>
    <dbReference type="NCBI Taxonomy" id="7159"/>
    <lineage>
        <taxon>Eukaryota</taxon>
        <taxon>Metazoa</taxon>
        <taxon>Ecdysozoa</taxon>
        <taxon>Arthropoda</taxon>
        <taxon>Hexapoda</taxon>
        <taxon>Insecta</taxon>
        <taxon>Pterygota</taxon>
        <taxon>Neoptera</taxon>
        <taxon>Endopterygota</taxon>
        <taxon>Diptera</taxon>
        <taxon>Nematocera</taxon>
        <taxon>Culicoidea</taxon>
        <taxon>Culicidae</taxon>
        <taxon>Culicinae</taxon>
        <taxon>Aedini</taxon>
        <taxon>Aedes</taxon>
        <taxon>Stegomyia</taxon>
    </lineage>
</organism>
<dbReference type="Proteomes" id="UP000682892">
    <property type="component" value="Unassembled WGS sequence"/>
</dbReference>
<gene>
    <name evidence="1" type="ORF">AaeL_AAEL010191</name>
</gene>
<reference evidence="1" key="1">
    <citation type="submission" date="2005-10" db="EMBL/GenBank/DDBJ databases">
        <authorList>
            <person name="Loftus B.J."/>
            <person name="Nene V.M."/>
            <person name="Hannick L.I."/>
            <person name="Bidwell S."/>
            <person name="Haas B."/>
            <person name="Amedeo P."/>
            <person name="Orvis J."/>
            <person name="Wortman J.R."/>
            <person name="White O.R."/>
            <person name="Salzberg S."/>
            <person name="Shumway M."/>
            <person name="Koo H."/>
            <person name="Zhao Y."/>
            <person name="Holmes M."/>
            <person name="Miller J."/>
            <person name="Schatz M."/>
            <person name="Pop M."/>
            <person name="Pai G."/>
            <person name="Utterback T."/>
            <person name="Rogers Y.-H."/>
            <person name="Kravitz S."/>
            <person name="Fraser C.M."/>
        </authorList>
    </citation>
    <scope>NUCLEOTIDE SEQUENCE</scope>
    <source>
        <strain evidence="1">Liverpool</strain>
    </source>
</reference>
<dbReference type="EMBL" id="CH477644">
    <property type="protein sequence ID" value="EAT37867.1"/>
    <property type="molecule type" value="Genomic_DNA"/>
</dbReference>
<evidence type="ECO:0000313" key="2">
    <source>
        <dbReference type="Proteomes" id="UP000682892"/>
    </source>
</evidence>
<reference evidence="1" key="2">
    <citation type="journal article" date="2007" name="Science">
        <title>Genome sequence of Aedes aegypti, a major arbovirus vector.</title>
        <authorList>
            <person name="Nene V."/>
            <person name="Wortman J.R."/>
            <person name="Lawson D."/>
            <person name="Haas B."/>
            <person name="Kodira C."/>
            <person name="Tu Z.J."/>
            <person name="Loftus B."/>
            <person name="Xi Z."/>
            <person name="Megy K."/>
            <person name="Grabherr M."/>
            <person name="Ren Q."/>
            <person name="Zdobnov E.M."/>
            <person name="Lobo N.F."/>
            <person name="Campbell K.S."/>
            <person name="Brown S.E."/>
            <person name="Bonaldo M.F."/>
            <person name="Zhu J."/>
            <person name="Sinkins S.P."/>
            <person name="Hogenkamp D.G."/>
            <person name="Amedeo P."/>
            <person name="Arensburger P."/>
            <person name="Atkinson P.W."/>
            <person name="Bidwell S."/>
            <person name="Biedler J."/>
            <person name="Birney E."/>
            <person name="Bruggner R.V."/>
            <person name="Costas J."/>
            <person name="Coy M.R."/>
            <person name="Crabtree J."/>
            <person name="Crawford M."/>
            <person name="Debruyn B."/>
            <person name="Decaprio D."/>
            <person name="Eiglmeier K."/>
            <person name="Eisenstadt E."/>
            <person name="El-Dorry H."/>
            <person name="Gelbart W.M."/>
            <person name="Gomes S.L."/>
            <person name="Hammond M."/>
            <person name="Hannick L.I."/>
            <person name="Hogan J.R."/>
            <person name="Holmes M.H."/>
            <person name="Jaffe D."/>
            <person name="Johnston J.S."/>
            <person name="Kennedy R.C."/>
            <person name="Koo H."/>
            <person name="Kravitz S."/>
            <person name="Kriventseva E.V."/>
            <person name="Kulp D."/>
            <person name="Labutti K."/>
            <person name="Lee E."/>
            <person name="Li S."/>
            <person name="Lovin D.D."/>
            <person name="Mao C."/>
            <person name="Mauceli E."/>
            <person name="Menck C.F."/>
            <person name="Miller J.R."/>
            <person name="Montgomery P."/>
            <person name="Mori A."/>
            <person name="Nascimento A.L."/>
            <person name="Naveira H.F."/>
            <person name="Nusbaum C."/>
            <person name="O'leary S."/>
            <person name="Orvis J."/>
            <person name="Pertea M."/>
            <person name="Quesneville H."/>
            <person name="Reidenbach K.R."/>
            <person name="Rogers Y.H."/>
            <person name="Roth C.W."/>
            <person name="Schneider J.R."/>
            <person name="Schatz M."/>
            <person name="Shumway M."/>
            <person name="Stanke M."/>
            <person name="Stinson E.O."/>
            <person name="Tubio J.M."/>
            <person name="Vanzee J.P."/>
            <person name="Verjovski-Almeida S."/>
            <person name="Werner D."/>
            <person name="White O."/>
            <person name="Wyder S."/>
            <person name="Zeng Q."/>
            <person name="Zhao Q."/>
            <person name="Zhao Y."/>
            <person name="Hill C.A."/>
            <person name="Raikhel A.S."/>
            <person name="Soares M.B."/>
            <person name="Knudson D.L."/>
            <person name="Lee N.H."/>
            <person name="Galagan J."/>
            <person name="Salzberg S.L."/>
            <person name="Paulsen I.T."/>
            <person name="Dimopoulos G."/>
            <person name="Collins F.H."/>
            <person name="Birren B."/>
            <person name="Fraser-Liggett C.M."/>
            <person name="Severson D.W."/>
        </authorList>
    </citation>
    <scope>NUCLEOTIDE SEQUENCE [LARGE SCALE GENOMIC DNA]</scope>
    <source>
        <strain evidence="1">Liverpool</strain>
    </source>
</reference>
<evidence type="ECO:0000313" key="1">
    <source>
        <dbReference type="EMBL" id="EAT37867.1"/>
    </source>
</evidence>
<sequence>MNITIFGSGFEQMLQLLGVHGGLRQLVPNGALYRRRNHILANFLPEKFYLPVKGMTGERERERGHHTSSRVHKPNAADHQIAVALAVLHEHQQQFECRFHHQSILGCNQRVKPLDRGRMLHDTVHAIHVQHHLPQRPQDVVLVILIRLIADLHQAIKPSQCDEAMDQILIFLEDLLQRK</sequence>
<dbReference type="AlphaFoldDB" id="Q16TM7"/>
<accession>Q16TM7</accession>
<dbReference type="HOGENOM" id="CLU_1504665_0_0_1"/>
<name>Q16TM7_AEDAE</name>
<proteinExistence type="predicted"/>
<protein>
    <submittedName>
        <fullName evidence="1">AAEL010191-PA</fullName>
    </submittedName>
</protein>
<dbReference type="PaxDb" id="7159-AAEL010191-PA"/>